<dbReference type="PANTHER" id="PTHR20905">
    <property type="entry name" value="N-ACETYLTRANSFERASE-RELATED"/>
    <property type="match status" value="1"/>
</dbReference>
<reference evidence="1 2" key="1">
    <citation type="submission" date="2020-04" db="EMBL/GenBank/DDBJ databases">
        <authorList>
            <person name="Wallbank WR R."/>
            <person name="Pardo Diaz C."/>
            <person name="Kozak K."/>
            <person name="Martin S."/>
            <person name="Jiggins C."/>
            <person name="Moest M."/>
            <person name="Warren A I."/>
            <person name="Byers J.R.P. K."/>
            <person name="Montejo-Kovacevich G."/>
            <person name="Yen C E."/>
        </authorList>
    </citation>
    <scope>NUCLEOTIDE SEQUENCE [LARGE SCALE GENOMIC DNA]</scope>
</reference>
<dbReference type="Gene3D" id="3.40.630.30">
    <property type="match status" value="1"/>
</dbReference>
<sequence>MEWLITDDGKYRIESLSAATFHGALRVIKESLCQDETVSIGTEINKNETAADELLELGADAALDGVSAVAVHIETGEVAAAAFNKLQVATTDPSEKPFFEIFAAERCTQASSRALIEFMADVDGRCNFFEKFGVDCSLEIMFLATLQHHRFNKLGTILCKISVEIARKLKNGPVSVITVKDFGPKYSFMPEREAVKKVPKIVQAIWTAEPAQKIGKALDFKVFLTVPFTEYSYNGKTFSERVGANVTCEVAAIIL</sequence>
<name>A0A8S1BAI1_ARCPL</name>
<proteinExistence type="predicted"/>
<dbReference type="Proteomes" id="UP000494256">
    <property type="component" value="Unassembled WGS sequence"/>
</dbReference>
<protein>
    <submittedName>
        <fullName evidence="1">Uncharacterized protein</fullName>
    </submittedName>
</protein>
<gene>
    <name evidence="1" type="ORF">APLA_LOCUS16697</name>
</gene>
<evidence type="ECO:0000313" key="1">
    <source>
        <dbReference type="EMBL" id="CAB3259727.1"/>
    </source>
</evidence>
<dbReference type="AlphaFoldDB" id="A0A8S1BAI1"/>
<evidence type="ECO:0000313" key="2">
    <source>
        <dbReference type="Proteomes" id="UP000494256"/>
    </source>
</evidence>
<organism evidence="1 2">
    <name type="scientific">Arctia plantaginis</name>
    <name type="common">Wood tiger moth</name>
    <name type="synonym">Phalaena plantaginis</name>
    <dbReference type="NCBI Taxonomy" id="874455"/>
    <lineage>
        <taxon>Eukaryota</taxon>
        <taxon>Metazoa</taxon>
        <taxon>Ecdysozoa</taxon>
        <taxon>Arthropoda</taxon>
        <taxon>Hexapoda</taxon>
        <taxon>Insecta</taxon>
        <taxon>Pterygota</taxon>
        <taxon>Neoptera</taxon>
        <taxon>Endopterygota</taxon>
        <taxon>Lepidoptera</taxon>
        <taxon>Glossata</taxon>
        <taxon>Ditrysia</taxon>
        <taxon>Noctuoidea</taxon>
        <taxon>Erebidae</taxon>
        <taxon>Arctiinae</taxon>
        <taxon>Arctia</taxon>
    </lineage>
</organism>
<accession>A0A8S1BAI1</accession>
<dbReference type="GO" id="GO:0008080">
    <property type="term" value="F:N-acetyltransferase activity"/>
    <property type="evidence" value="ECO:0007669"/>
    <property type="project" value="TreeGrafter"/>
</dbReference>
<dbReference type="PANTHER" id="PTHR20905:SF28">
    <property type="entry name" value="GH28833P-RELATED"/>
    <property type="match status" value="1"/>
</dbReference>
<dbReference type="EMBL" id="CADEBD010000745">
    <property type="protein sequence ID" value="CAB3259727.1"/>
    <property type="molecule type" value="Genomic_DNA"/>
</dbReference>
<dbReference type="OrthoDB" id="7420403at2759"/>
<comment type="caution">
    <text evidence="1">The sequence shown here is derived from an EMBL/GenBank/DDBJ whole genome shotgun (WGS) entry which is preliminary data.</text>
</comment>